<dbReference type="GO" id="GO:0016757">
    <property type="term" value="F:glycosyltransferase activity"/>
    <property type="evidence" value="ECO:0007669"/>
    <property type="project" value="InterPro"/>
</dbReference>
<evidence type="ECO:0000313" key="2">
    <source>
        <dbReference type="EMBL" id="KAA4533726.1"/>
    </source>
</evidence>
<dbReference type="Pfam" id="PF01501">
    <property type="entry name" value="Glyco_transf_8"/>
    <property type="match status" value="1"/>
</dbReference>
<dbReference type="EMBL" id="VWGP01000012">
    <property type="protein sequence ID" value="KAA4533726.1"/>
    <property type="molecule type" value="Genomic_DNA"/>
</dbReference>
<keyword evidence="3" id="KW-0808">Transferase</keyword>
<gene>
    <name evidence="3" type="ORF">DW206_15815</name>
    <name evidence="2" type="ORF">F3B85_16710</name>
</gene>
<organism evidence="3 4">
    <name type="scientific">Bacteroides ovatus</name>
    <dbReference type="NCBI Taxonomy" id="28116"/>
    <lineage>
        <taxon>Bacteria</taxon>
        <taxon>Pseudomonadati</taxon>
        <taxon>Bacteroidota</taxon>
        <taxon>Bacteroidia</taxon>
        <taxon>Bacteroidales</taxon>
        <taxon>Bacteroidaceae</taxon>
        <taxon>Bacteroides</taxon>
    </lineage>
</organism>
<dbReference type="SUPFAM" id="SSF53448">
    <property type="entry name" value="Nucleotide-diphospho-sugar transferases"/>
    <property type="match status" value="1"/>
</dbReference>
<accession>A0A371ACN8</accession>
<reference evidence="3 4" key="1">
    <citation type="submission" date="2018-08" db="EMBL/GenBank/DDBJ databases">
        <title>A genome reference for cultivated species of the human gut microbiota.</title>
        <authorList>
            <person name="Zou Y."/>
            <person name="Xue W."/>
            <person name="Luo G."/>
        </authorList>
    </citation>
    <scope>NUCLEOTIDE SEQUENCE [LARGE SCALE GENOMIC DNA]</scope>
    <source>
        <strain evidence="3 4">AM17-48</strain>
    </source>
</reference>
<evidence type="ECO:0000313" key="3">
    <source>
        <dbReference type="EMBL" id="RHH44068.1"/>
    </source>
</evidence>
<protein>
    <submittedName>
        <fullName evidence="3">Glycosyltransferase</fullName>
    </submittedName>
</protein>
<evidence type="ECO:0000256" key="1">
    <source>
        <dbReference type="SAM" id="Phobius"/>
    </source>
</evidence>
<dbReference type="Proteomes" id="UP000283329">
    <property type="component" value="Unassembled WGS sequence"/>
</dbReference>
<evidence type="ECO:0000313" key="5">
    <source>
        <dbReference type="Proteomes" id="UP000478493"/>
    </source>
</evidence>
<dbReference type="Gene3D" id="3.90.550.10">
    <property type="entry name" value="Spore Coat Polysaccharide Biosynthesis Protein SpsA, Chain A"/>
    <property type="match status" value="1"/>
</dbReference>
<dbReference type="Proteomes" id="UP000478493">
    <property type="component" value="Unassembled WGS sequence"/>
</dbReference>
<keyword evidence="1" id="KW-1133">Transmembrane helix</keyword>
<keyword evidence="1" id="KW-0472">Membrane</keyword>
<dbReference type="InterPro" id="IPR002495">
    <property type="entry name" value="Glyco_trans_8"/>
</dbReference>
<reference evidence="2 5" key="2">
    <citation type="journal article" date="2019" name="Nat. Med.">
        <title>A library of human gut bacterial isolates paired with longitudinal multiomics data enables mechanistic microbiome research.</title>
        <authorList>
            <person name="Poyet M."/>
            <person name="Groussin M."/>
            <person name="Gibbons S.M."/>
            <person name="Avila-Pacheco J."/>
            <person name="Jiang X."/>
            <person name="Kearney S.M."/>
            <person name="Perrotta A.R."/>
            <person name="Berdy B."/>
            <person name="Zhao S."/>
            <person name="Lieberman T.D."/>
            <person name="Swanson P.K."/>
            <person name="Smith M."/>
            <person name="Roesemann S."/>
            <person name="Alexander J.E."/>
            <person name="Rich S.A."/>
            <person name="Livny J."/>
            <person name="Vlamakis H."/>
            <person name="Clish C."/>
            <person name="Bullock K."/>
            <person name="Deik A."/>
            <person name="Scott J."/>
            <person name="Pierce K.A."/>
            <person name="Xavier R.J."/>
            <person name="Alm E.J."/>
        </authorList>
    </citation>
    <scope>NUCLEOTIDE SEQUENCE [LARGE SCALE GENOMIC DNA]</scope>
    <source>
        <strain evidence="2 5">BIOML-A41</strain>
    </source>
</reference>
<proteinExistence type="predicted"/>
<dbReference type="RefSeq" id="WP_004307424.1">
    <property type="nucleotide sequence ID" value="NZ_BAABYV010000001.1"/>
</dbReference>
<name>A0A371ACN8_BACOV</name>
<dbReference type="AlphaFoldDB" id="A0A371ACN8"/>
<comment type="caution">
    <text evidence="3">The sequence shown here is derived from an EMBL/GenBank/DDBJ whole genome shotgun (WGS) entry which is preliminary data.</text>
</comment>
<dbReference type="InterPro" id="IPR029044">
    <property type="entry name" value="Nucleotide-diphossugar_trans"/>
</dbReference>
<keyword evidence="1" id="KW-0812">Transmembrane</keyword>
<sequence length="333" mass="39882">MKCYICLTDSIVTRKDYLDLLKVMLISARKNTSLHLVCLYDGNTNDLVYKLLKEFNVEIILHQLPYKQELMEIYPREWMLQNLGREIEYNRIFGTFMRMEIPVVEKEEKYVLYSDIDVIFNADILLEELPHPTYLAAAPEYERNVEDMEYFNAGVLVMNIQGMKEKYEEFILKMKNRERNISGLFDQGYLNELCFKDMELLPIEYNWKPYWGINDKAKLIHFHGMKPSSNLNEAGFITDNSFFRIVFDANPGGYAGYVYYFTQFYDYLGRKEDKWLYNHLQEVFNLYKDPSFFFSKYNKYKLKYQKYKKYYLVTLGISCVLLILLCLTLILQQ</sequence>
<evidence type="ECO:0000313" key="4">
    <source>
        <dbReference type="Proteomes" id="UP000283329"/>
    </source>
</evidence>
<feature type="transmembrane region" description="Helical" evidence="1">
    <location>
        <begin position="310"/>
        <end position="331"/>
    </location>
</feature>
<dbReference type="EMBL" id="QRJR01000014">
    <property type="protein sequence ID" value="RHH44068.1"/>
    <property type="molecule type" value="Genomic_DNA"/>
</dbReference>